<evidence type="ECO:0000256" key="1">
    <source>
        <dbReference type="SAM" id="Phobius"/>
    </source>
</evidence>
<dbReference type="STRING" id="112901.SAMN04488500_103118"/>
<evidence type="ECO:0000313" key="4">
    <source>
        <dbReference type="Proteomes" id="UP000192738"/>
    </source>
</evidence>
<evidence type="ECO:0000259" key="2">
    <source>
        <dbReference type="PROSITE" id="PS50887"/>
    </source>
</evidence>
<evidence type="ECO:0000313" key="3">
    <source>
        <dbReference type="EMBL" id="SMC45222.1"/>
    </source>
</evidence>
<gene>
    <name evidence="3" type="ORF">SAMN04488500_103118</name>
</gene>
<feature type="transmembrane region" description="Helical" evidence="1">
    <location>
        <begin position="48"/>
        <end position="70"/>
    </location>
</feature>
<dbReference type="AlphaFoldDB" id="A0A1W1ZA40"/>
<keyword evidence="1" id="KW-1133">Transmembrane helix</keyword>
<dbReference type="InterPro" id="IPR000160">
    <property type="entry name" value="GGDEF_dom"/>
</dbReference>
<dbReference type="EMBL" id="FWXI01000003">
    <property type="protein sequence ID" value="SMC45222.1"/>
    <property type="molecule type" value="Genomic_DNA"/>
</dbReference>
<proteinExistence type="predicted"/>
<dbReference type="Pfam" id="PF00990">
    <property type="entry name" value="GGDEF"/>
    <property type="match status" value="1"/>
</dbReference>
<feature type="transmembrane region" description="Helical" evidence="1">
    <location>
        <begin position="21"/>
        <end position="42"/>
    </location>
</feature>
<dbReference type="PANTHER" id="PTHR45138:SF9">
    <property type="entry name" value="DIGUANYLATE CYCLASE DGCM-RELATED"/>
    <property type="match status" value="1"/>
</dbReference>
<name>A0A1W1ZA40_9FIRM</name>
<keyword evidence="4" id="KW-1185">Reference proteome</keyword>
<dbReference type="CDD" id="cd01949">
    <property type="entry name" value="GGDEF"/>
    <property type="match status" value="1"/>
</dbReference>
<feature type="transmembrane region" description="Helical" evidence="1">
    <location>
        <begin position="153"/>
        <end position="173"/>
    </location>
</feature>
<dbReference type="Proteomes" id="UP000192738">
    <property type="component" value="Unassembled WGS sequence"/>
</dbReference>
<dbReference type="SMART" id="SM00267">
    <property type="entry name" value="GGDEF"/>
    <property type="match status" value="1"/>
</dbReference>
<dbReference type="PANTHER" id="PTHR45138">
    <property type="entry name" value="REGULATORY COMPONENTS OF SENSORY TRANSDUCTION SYSTEM"/>
    <property type="match status" value="1"/>
</dbReference>
<feature type="transmembrane region" description="Helical" evidence="1">
    <location>
        <begin position="82"/>
        <end position="100"/>
    </location>
</feature>
<organism evidence="3 4">
    <name type="scientific">Sporomusa malonica</name>
    <dbReference type="NCBI Taxonomy" id="112901"/>
    <lineage>
        <taxon>Bacteria</taxon>
        <taxon>Bacillati</taxon>
        <taxon>Bacillota</taxon>
        <taxon>Negativicutes</taxon>
        <taxon>Selenomonadales</taxon>
        <taxon>Sporomusaceae</taxon>
        <taxon>Sporomusa</taxon>
    </lineage>
</organism>
<protein>
    <submittedName>
        <fullName evidence="3">Diguanylate cyclase (GGDEF) domain-containing protein</fullName>
    </submittedName>
</protein>
<dbReference type="SUPFAM" id="SSF55073">
    <property type="entry name" value="Nucleotide cyclase"/>
    <property type="match status" value="1"/>
</dbReference>
<dbReference type="RefSeq" id="WP_139796160.1">
    <property type="nucleotide sequence ID" value="NZ_CP155572.1"/>
</dbReference>
<dbReference type="GO" id="GO:0052621">
    <property type="term" value="F:diguanylate cyclase activity"/>
    <property type="evidence" value="ECO:0007669"/>
    <property type="project" value="TreeGrafter"/>
</dbReference>
<keyword evidence="1" id="KW-0812">Transmembrane</keyword>
<dbReference type="InterPro" id="IPR043128">
    <property type="entry name" value="Rev_trsase/Diguanyl_cyclase"/>
</dbReference>
<dbReference type="PROSITE" id="PS50887">
    <property type="entry name" value="GGDEF"/>
    <property type="match status" value="1"/>
</dbReference>
<dbReference type="Gene3D" id="3.30.70.270">
    <property type="match status" value="1"/>
</dbReference>
<sequence length="363" mass="41788">MDDFESIYRAYYLVADARHTRVAIAVWLIPVLLFAYSDYLLFGYSSKFVLSLAIRLVFFVFSLYTIYALFKVSTGREYDYIFLRWAMFATAVVLFINYSWAPYVPPNGSITMLILFSAYMVFPNRFCIRVVPPLILSIGTLTLHWRFSESVSLHSLHIMLAAFVMANVLGVIFSSSLEKHRRTEFKARLDETRAKEELNRLASIDHLTGILNRRKLVHLTTKEFERFRSSGQSFSVLMIDIDYFKKLNDSYGHAVGDMILREFAAYVANSLYEKNIWGRLGGDEFVLVLLNLPSEQSKQIAERLRLGVNRNPIIYHGKTITFSISIGIAEARDQDSSFESVLKRADEALYHAKRNGRGRIEVL</sequence>
<dbReference type="OrthoDB" id="1674430at2"/>
<reference evidence="3 4" key="1">
    <citation type="submission" date="2017-04" db="EMBL/GenBank/DDBJ databases">
        <authorList>
            <person name="Afonso C.L."/>
            <person name="Miller P.J."/>
            <person name="Scott M.A."/>
            <person name="Spackman E."/>
            <person name="Goraichik I."/>
            <person name="Dimitrov K.M."/>
            <person name="Suarez D.L."/>
            <person name="Swayne D.E."/>
        </authorList>
    </citation>
    <scope>NUCLEOTIDE SEQUENCE [LARGE SCALE GENOMIC DNA]</scope>
    <source>
        <strain evidence="3 4">DSM 5090</strain>
    </source>
</reference>
<dbReference type="InterPro" id="IPR029787">
    <property type="entry name" value="Nucleotide_cyclase"/>
</dbReference>
<dbReference type="NCBIfam" id="TIGR00254">
    <property type="entry name" value="GGDEF"/>
    <property type="match status" value="1"/>
</dbReference>
<dbReference type="InterPro" id="IPR050469">
    <property type="entry name" value="Diguanylate_Cyclase"/>
</dbReference>
<feature type="domain" description="GGDEF" evidence="2">
    <location>
        <begin position="232"/>
        <end position="363"/>
    </location>
</feature>
<keyword evidence="1" id="KW-0472">Membrane</keyword>
<accession>A0A1W1ZA40</accession>
<dbReference type="FunFam" id="3.30.70.270:FF:000001">
    <property type="entry name" value="Diguanylate cyclase domain protein"/>
    <property type="match status" value="1"/>
</dbReference>